<sequence>MTDQPLAGRTVIDLTTALAGPYATLLLAGLGATVIKVENPATGGDSSRNNAPYLGREGLSLARTGEDDMSVSMLVRGRNKQSVTLNLKNPRAKAVFADLVRDADVLVENYSPGVTKRLGIDYAAVRELNPRLIYTSISGFGAQGGPGSGKAMDSIIQALSGVMMTAGEPDEGPVRFGLPVGDMLAPLFAVIGTVSALLQAEHTGEGQHVDVSMLGALTSLVACEPFDAFDAVGLPQRTGSMVPRLAPFGILPAADGHLALCAPTDVFAHGVLRAIGRPDLIDDTRFHNRDQRVRHADELHELIREWSRARPVAEAVEAFSQHGVPAAEVREPRDAVRDPLVREREEVVPLAHPRHGVVADLSATGVPIRFSGAHTGFDRPAPGLGEHNDQVYRERLGYSAEQLAELAADAVI</sequence>
<dbReference type="InterPro" id="IPR003673">
    <property type="entry name" value="CoA-Trfase_fam_III"/>
</dbReference>
<dbReference type="RefSeq" id="WP_179777502.1">
    <property type="nucleotide sequence ID" value="NZ_JACCFK010000002.1"/>
</dbReference>
<dbReference type="InterPro" id="IPR050483">
    <property type="entry name" value="CoA-transferase_III_domain"/>
</dbReference>
<dbReference type="PANTHER" id="PTHR48207:SF3">
    <property type="entry name" value="SUCCINATE--HYDROXYMETHYLGLUTARATE COA-TRANSFERASE"/>
    <property type="match status" value="1"/>
</dbReference>
<dbReference type="AlphaFoldDB" id="A0A853BDI9"/>
<keyword evidence="3" id="KW-1185">Reference proteome</keyword>
<organism evidence="2 3">
    <name type="scientific">Amycolatopsis endophytica</name>
    <dbReference type="NCBI Taxonomy" id="860233"/>
    <lineage>
        <taxon>Bacteria</taxon>
        <taxon>Bacillati</taxon>
        <taxon>Actinomycetota</taxon>
        <taxon>Actinomycetes</taxon>
        <taxon>Pseudonocardiales</taxon>
        <taxon>Pseudonocardiaceae</taxon>
        <taxon>Amycolatopsis</taxon>
    </lineage>
</organism>
<comment type="caution">
    <text evidence="2">The sequence shown here is derived from an EMBL/GenBank/DDBJ whole genome shotgun (WGS) entry which is preliminary data.</text>
</comment>
<evidence type="ECO:0000313" key="3">
    <source>
        <dbReference type="Proteomes" id="UP000549616"/>
    </source>
</evidence>
<dbReference type="PANTHER" id="PTHR48207">
    <property type="entry name" value="SUCCINATE--HYDROXYMETHYLGLUTARATE COA-TRANSFERASE"/>
    <property type="match status" value="1"/>
</dbReference>
<evidence type="ECO:0000313" key="2">
    <source>
        <dbReference type="EMBL" id="NYI93309.1"/>
    </source>
</evidence>
<dbReference type="EMBL" id="JACCFK010000002">
    <property type="protein sequence ID" value="NYI93309.1"/>
    <property type="molecule type" value="Genomic_DNA"/>
</dbReference>
<dbReference type="InterPro" id="IPR044855">
    <property type="entry name" value="CoA-Trfase_III_dom3_sf"/>
</dbReference>
<dbReference type="Gene3D" id="3.40.50.10540">
    <property type="entry name" value="Crotonobetainyl-coa:carnitine coa-transferase, domain 1"/>
    <property type="match status" value="1"/>
</dbReference>
<dbReference type="Pfam" id="PF02515">
    <property type="entry name" value="CoA_transf_3"/>
    <property type="match status" value="1"/>
</dbReference>
<protein>
    <submittedName>
        <fullName evidence="2">Crotonobetainyl-CoA:carnitine CoA-transferase CaiB-like acyl-CoA transferase</fullName>
    </submittedName>
</protein>
<reference evidence="2 3" key="1">
    <citation type="submission" date="2020-07" db="EMBL/GenBank/DDBJ databases">
        <title>Sequencing the genomes of 1000 actinobacteria strains.</title>
        <authorList>
            <person name="Klenk H.-P."/>
        </authorList>
    </citation>
    <scope>NUCLEOTIDE SEQUENCE [LARGE SCALE GENOMIC DNA]</scope>
    <source>
        <strain evidence="2 3">DSM 104006</strain>
    </source>
</reference>
<proteinExistence type="predicted"/>
<gene>
    <name evidence="2" type="ORF">HNR02_006684</name>
</gene>
<dbReference type="InterPro" id="IPR023606">
    <property type="entry name" value="CoA-Trfase_III_dom_1_sf"/>
</dbReference>
<dbReference type="SUPFAM" id="SSF89796">
    <property type="entry name" value="CoA-transferase family III (CaiB/BaiF)"/>
    <property type="match status" value="1"/>
</dbReference>
<evidence type="ECO:0000256" key="1">
    <source>
        <dbReference type="ARBA" id="ARBA00022679"/>
    </source>
</evidence>
<name>A0A853BDI9_9PSEU</name>
<dbReference type="Gene3D" id="3.30.1540.10">
    <property type="entry name" value="formyl-coa transferase, domain 3"/>
    <property type="match status" value="1"/>
</dbReference>
<dbReference type="GO" id="GO:0008410">
    <property type="term" value="F:CoA-transferase activity"/>
    <property type="evidence" value="ECO:0007669"/>
    <property type="project" value="TreeGrafter"/>
</dbReference>
<accession>A0A853BDI9</accession>
<keyword evidence="1 2" id="KW-0808">Transferase</keyword>
<dbReference type="Proteomes" id="UP000549616">
    <property type="component" value="Unassembled WGS sequence"/>
</dbReference>